<dbReference type="EMBL" id="JAOYFB010000005">
    <property type="protein sequence ID" value="KAK4017042.1"/>
    <property type="molecule type" value="Genomic_DNA"/>
</dbReference>
<comment type="caution">
    <text evidence="2">The sequence shown here is derived from an EMBL/GenBank/DDBJ whole genome shotgun (WGS) entry which is preliminary data.</text>
</comment>
<sequence length="121" mass="13827">MNPVIINTHPTKRGRDDEDDGGLEEMPRIDSVTKREREELAGRVCAPLHTTWALGGGWKLRSSTTTKIMQTNFGNAFNQRYLNKKENFVVVVKQFPFQGGVRELRKGVSRARTETQTQRTH</sequence>
<protein>
    <submittedName>
        <fullName evidence="2">Uncharacterized protein</fullName>
    </submittedName>
</protein>
<dbReference type="Proteomes" id="UP001234178">
    <property type="component" value="Unassembled WGS sequence"/>
</dbReference>
<organism evidence="2 3">
    <name type="scientific">Daphnia magna</name>
    <dbReference type="NCBI Taxonomy" id="35525"/>
    <lineage>
        <taxon>Eukaryota</taxon>
        <taxon>Metazoa</taxon>
        <taxon>Ecdysozoa</taxon>
        <taxon>Arthropoda</taxon>
        <taxon>Crustacea</taxon>
        <taxon>Branchiopoda</taxon>
        <taxon>Diplostraca</taxon>
        <taxon>Cladocera</taxon>
        <taxon>Anomopoda</taxon>
        <taxon>Daphniidae</taxon>
        <taxon>Daphnia</taxon>
    </lineage>
</organism>
<evidence type="ECO:0000256" key="1">
    <source>
        <dbReference type="SAM" id="MobiDB-lite"/>
    </source>
</evidence>
<accession>A0ABQ9ZVU0</accession>
<gene>
    <name evidence="2" type="ORF">OUZ56_031998</name>
</gene>
<proteinExistence type="predicted"/>
<evidence type="ECO:0000313" key="3">
    <source>
        <dbReference type="Proteomes" id="UP001234178"/>
    </source>
</evidence>
<keyword evidence="3" id="KW-1185">Reference proteome</keyword>
<evidence type="ECO:0000313" key="2">
    <source>
        <dbReference type="EMBL" id="KAK4017042.1"/>
    </source>
</evidence>
<feature type="region of interest" description="Disordered" evidence="1">
    <location>
        <begin position="1"/>
        <end position="26"/>
    </location>
</feature>
<name>A0ABQ9ZVU0_9CRUS</name>
<reference evidence="2 3" key="1">
    <citation type="journal article" date="2023" name="Nucleic Acids Res.">
        <title>The hologenome of Daphnia magna reveals possible DNA methylation and microbiome-mediated evolution of the host genome.</title>
        <authorList>
            <person name="Chaturvedi A."/>
            <person name="Li X."/>
            <person name="Dhandapani V."/>
            <person name="Marshall H."/>
            <person name="Kissane S."/>
            <person name="Cuenca-Cambronero M."/>
            <person name="Asole G."/>
            <person name="Calvet F."/>
            <person name="Ruiz-Romero M."/>
            <person name="Marangio P."/>
            <person name="Guigo R."/>
            <person name="Rago D."/>
            <person name="Mirbahai L."/>
            <person name="Eastwood N."/>
            <person name="Colbourne J.K."/>
            <person name="Zhou J."/>
            <person name="Mallon E."/>
            <person name="Orsini L."/>
        </authorList>
    </citation>
    <scope>NUCLEOTIDE SEQUENCE [LARGE SCALE GENOMIC DNA]</scope>
    <source>
        <strain evidence="2">LRV0_1</strain>
    </source>
</reference>